<gene>
    <name evidence="1" type="ORF">Atai01_77080</name>
</gene>
<evidence type="ECO:0000313" key="2">
    <source>
        <dbReference type="Proteomes" id="UP001165136"/>
    </source>
</evidence>
<name>A0A9W6R830_9PSEU</name>
<comment type="caution">
    <text evidence="1">The sequence shown here is derived from an EMBL/GenBank/DDBJ whole genome shotgun (WGS) entry which is preliminary data.</text>
</comment>
<reference evidence="1" key="1">
    <citation type="submission" date="2023-03" db="EMBL/GenBank/DDBJ databases">
        <title>Amycolatopsis taiwanensis NBRC 103393.</title>
        <authorList>
            <person name="Ichikawa N."/>
            <person name="Sato H."/>
            <person name="Tonouchi N."/>
        </authorList>
    </citation>
    <scope>NUCLEOTIDE SEQUENCE</scope>
    <source>
        <strain evidence="1">NBRC 103393</strain>
    </source>
</reference>
<dbReference type="Proteomes" id="UP001165136">
    <property type="component" value="Unassembled WGS sequence"/>
</dbReference>
<keyword evidence="2" id="KW-1185">Reference proteome</keyword>
<sequence length="81" mass="8727">MADDFLLDVFWRDPLLAQDSASGRAGGGHGEQEMFAADIAVPETAGVLFGKDYNGAGVHSEALEHHRPRLVGRTCGARFAW</sequence>
<evidence type="ECO:0000313" key="1">
    <source>
        <dbReference type="EMBL" id="GLY71089.1"/>
    </source>
</evidence>
<protein>
    <submittedName>
        <fullName evidence="1">Uncharacterized protein</fullName>
    </submittedName>
</protein>
<dbReference type="EMBL" id="BSTI01000031">
    <property type="protein sequence ID" value="GLY71089.1"/>
    <property type="molecule type" value="Genomic_DNA"/>
</dbReference>
<accession>A0A9W6R830</accession>
<organism evidence="1 2">
    <name type="scientific">Amycolatopsis taiwanensis</name>
    <dbReference type="NCBI Taxonomy" id="342230"/>
    <lineage>
        <taxon>Bacteria</taxon>
        <taxon>Bacillati</taxon>
        <taxon>Actinomycetota</taxon>
        <taxon>Actinomycetes</taxon>
        <taxon>Pseudonocardiales</taxon>
        <taxon>Pseudonocardiaceae</taxon>
        <taxon>Amycolatopsis</taxon>
    </lineage>
</organism>
<dbReference type="AlphaFoldDB" id="A0A9W6R830"/>
<proteinExistence type="predicted"/>